<protein>
    <recommendedName>
        <fullName evidence="3">F-box domain-containing protein</fullName>
    </recommendedName>
</protein>
<evidence type="ECO:0000313" key="2">
    <source>
        <dbReference type="Proteomes" id="UP001313282"/>
    </source>
</evidence>
<dbReference type="AlphaFoldDB" id="A0AAN8MRC7"/>
<comment type="caution">
    <text evidence="1">The sequence shown here is derived from an EMBL/GenBank/DDBJ whole genome shotgun (WGS) entry which is preliminary data.</text>
</comment>
<proteinExistence type="predicted"/>
<reference evidence="1 2" key="1">
    <citation type="submission" date="2019-10" db="EMBL/GenBank/DDBJ databases">
        <authorList>
            <person name="Palmer J.M."/>
        </authorList>
    </citation>
    <scope>NUCLEOTIDE SEQUENCE [LARGE SCALE GENOMIC DNA]</scope>
    <source>
        <strain evidence="1 2">TWF718</strain>
    </source>
</reference>
<dbReference type="EMBL" id="JAVHNR010000008">
    <property type="protein sequence ID" value="KAK6334793.1"/>
    <property type="molecule type" value="Genomic_DNA"/>
</dbReference>
<gene>
    <name evidence="1" type="ORF">TWF718_010238</name>
</gene>
<evidence type="ECO:0000313" key="1">
    <source>
        <dbReference type="EMBL" id="KAK6334793.1"/>
    </source>
</evidence>
<accession>A0AAN8MRC7</accession>
<name>A0AAN8MRC7_9PEZI</name>
<dbReference type="Proteomes" id="UP001313282">
    <property type="component" value="Unassembled WGS sequence"/>
</dbReference>
<keyword evidence="2" id="KW-1185">Reference proteome</keyword>
<organism evidence="1 2">
    <name type="scientific">Orbilia javanica</name>
    <dbReference type="NCBI Taxonomy" id="47235"/>
    <lineage>
        <taxon>Eukaryota</taxon>
        <taxon>Fungi</taxon>
        <taxon>Dikarya</taxon>
        <taxon>Ascomycota</taxon>
        <taxon>Pezizomycotina</taxon>
        <taxon>Orbiliomycetes</taxon>
        <taxon>Orbiliales</taxon>
        <taxon>Orbiliaceae</taxon>
        <taxon>Orbilia</taxon>
    </lineage>
</organism>
<evidence type="ECO:0008006" key="3">
    <source>
        <dbReference type="Google" id="ProtNLM"/>
    </source>
</evidence>
<sequence length="438" mass="50808">MECKSILDLPLDIKIELLTSLSSVVCLRSILLTCRTFFDVSQTQLWDAIYRNVLEKEMGVAGQSLVNMRRFKARRTEAELIEALPTKEDERPESKDTYLSELLSVRQPVRFFSRLFFRTRFQSRREKLEPLVREEDILADMKTVTESEYARVDEAYYTLWLYKELNYSVELRSLDQVATLNNWALRCDDGSLKVIPDVGILSHVLRVTSTEIIYPHVQKYNKTLGLIELHAIGEIVEALCLYEKHGVASILITQLGFDGLQTLLESPEERIQEVISDTYWYPLEATIRGENPPNSITQFSSIITDCWQYMRPGCQCFKRRAWGNPNGIYRENVAPWNQHPPFDITALVWDDDRLRSWGYFYPIGTNSGATEPAYDMALEDQIYTEDCSILECAQADRDEEFSWLGCGFHLAQVPLDEMIYFLNEVLLRSRFRSMGMLN</sequence>